<dbReference type="STRING" id="67331.SAMN04490357_7576"/>
<protein>
    <submittedName>
        <fullName evidence="5">MarR family protein</fullName>
    </submittedName>
</protein>
<dbReference type="InterPro" id="IPR051011">
    <property type="entry name" value="Metal_resp_trans_reg"/>
</dbReference>
<dbReference type="SUPFAM" id="SSF46785">
    <property type="entry name" value="Winged helix' DNA-binding domain"/>
    <property type="match status" value="1"/>
</dbReference>
<dbReference type="GO" id="GO:0003677">
    <property type="term" value="F:DNA binding"/>
    <property type="evidence" value="ECO:0007669"/>
    <property type="project" value="UniProtKB-KW"/>
</dbReference>
<sequence>MPLRIHFTVGDLARTRIADGPAPCIELSTAARQLQERTHTVRFGAWRHRTLSALHPASRMVFALMPSRGRITDFLSGTNGATPAELLEQIRSTSRSRLRASLEHTAQHQPLPSWAHRLPDDPLLLQQLCDSLEHVAGHALIPHWQQIQAMTAADAAVRSRQMLSGGIETLLTRINPRRVRWRAPVLEIAMASALDADVHLAGQGMLLQPSVFAIEAPIVDLDAVPQPVLTYPVAQLQKGAVMPLFAAFPSGDGRVAPAVDAVGSVLGQTRAAVLSTIACHPGCSTQQLAALVGIAKASASEHATTLRNAGLIDTHRDRGTTAHVATPTGIAVLNAPSGRP</sequence>
<proteinExistence type="predicted"/>
<gene>
    <name evidence="5" type="ORF">SAMN04490357_7576</name>
</gene>
<evidence type="ECO:0000256" key="1">
    <source>
        <dbReference type="ARBA" id="ARBA00023015"/>
    </source>
</evidence>
<keyword evidence="3" id="KW-0804">Transcription</keyword>
<accession>A0A1H5HPS1</accession>
<dbReference type="PANTHER" id="PTHR43132:SF8">
    <property type="entry name" value="HTH-TYPE TRANSCRIPTIONAL REGULATOR KMTR"/>
    <property type="match status" value="1"/>
</dbReference>
<dbReference type="Proteomes" id="UP000182375">
    <property type="component" value="Unassembled WGS sequence"/>
</dbReference>
<name>A0A1H5HPS1_9ACTN</name>
<dbReference type="InterPro" id="IPR011991">
    <property type="entry name" value="ArsR-like_HTH"/>
</dbReference>
<dbReference type="InterPro" id="IPR001845">
    <property type="entry name" value="HTH_ArsR_DNA-bd_dom"/>
</dbReference>
<dbReference type="PANTHER" id="PTHR43132">
    <property type="entry name" value="ARSENICAL RESISTANCE OPERON REPRESSOR ARSR-RELATED"/>
    <property type="match status" value="1"/>
</dbReference>
<dbReference type="AlphaFoldDB" id="A0A1H5HPS1"/>
<dbReference type="InterPro" id="IPR000835">
    <property type="entry name" value="HTH_MarR-typ"/>
</dbReference>
<keyword evidence="2" id="KW-0238">DNA-binding</keyword>
<organism evidence="5 6">
    <name type="scientific">Streptomyces misionensis</name>
    <dbReference type="NCBI Taxonomy" id="67331"/>
    <lineage>
        <taxon>Bacteria</taxon>
        <taxon>Bacillati</taxon>
        <taxon>Actinomycetota</taxon>
        <taxon>Actinomycetes</taxon>
        <taxon>Kitasatosporales</taxon>
        <taxon>Streptomycetaceae</taxon>
        <taxon>Streptomyces</taxon>
    </lineage>
</organism>
<dbReference type="SMART" id="SM00418">
    <property type="entry name" value="HTH_ARSR"/>
    <property type="match status" value="1"/>
</dbReference>
<feature type="domain" description="HTH arsR-type" evidence="4">
    <location>
        <begin position="261"/>
        <end position="336"/>
    </location>
</feature>
<reference evidence="5 6" key="1">
    <citation type="submission" date="2016-10" db="EMBL/GenBank/DDBJ databases">
        <authorList>
            <person name="de Groot N.N."/>
        </authorList>
    </citation>
    <scope>NUCLEOTIDE SEQUENCE [LARGE SCALE GENOMIC DNA]</scope>
    <source>
        <strain evidence="5 6">DSM 40306</strain>
    </source>
</reference>
<evidence type="ECO:0000313" key="6">
    <source>
        <dbReference type="Proteomes" id="UP000182375"/>
    </source>
</evidence>
<dbReference type="InterPro" id="IPR036390">
    <property type="entry name" value="WH_DNA-bd_sf"/>
</dbReference>
<dbReference type="EMBL" id="FNTD01000004">
    <property type="protein sequence ID" value="SEE29830.1"/>
    <property type="molecule type" value="Genomic_DNA"/>
</dbReference>
<dbReference type="InterPro" id="IPR036388">
    <property type="entry name" value="WH-like_DNA-bd_sf"/>
</dbReference>
<dbReference type="CDD" id="cd00090">
    <property type="entry name" value="HTH_ARSR"/>
    <property type="match status" value="1"/>
</dbReference>
<keyword evidence="1" id="KW-0805">Transcription regulation</keyword>
<dbReference type="Gene3D" id="1.10.10.10">
    <property type="entry name" value="Winged helix-like DNA-binding domain superfamily/Winged helix DNA-binding domain"/>
    <property type="match status" value="1"/>
</dbReference>
<dbReference type="Pfam" id="PF01047">
    <property type="entry name" value="MarR"/>
    <property type="match status" value="1"/>
</dbReference>
<evidence type="ECO:0000256" key="3">
    <source>
        <dbReference type="ARBA" id="ARBA00023163"/>
    </source>
</evidence>
<dbReference type="GO" id="GO:0003700">
    <property type="term" value="F:DNA-binding transcription factor activity"/>
    <property type="evidence" value="ECO:0007669"/>
    <property type="project" value="InterPro"/>
</dbReference>
<evidence type="ECO:0000256" key="2">
    <source>
        <dbReference type="ARBA" id="ARBA00023125"/>
    </source>
</evidence>
<evidence type="ECO:0000259" key="4">
    <source>
        <dbReference type="SMART" id="SM00418"/>
    </source>
</evidence>
<evidence type="ECO:0000313" key="5">
    <source>
        <dbReference type="EMBL" id="SEE29830.1"/>
    </source>
</evidence>